<reference evidence="1" key="1">
    <citation type="submission" date="2024-02" db="EMBL/GenBank/DDBJ databases">
        <authorList>
            <consortium name="ELIXIR-Norway"/>
            <consortium name="Elixir Norway"/>
        </authorList>
    </citation>
    <scope>NUCLEOTIDE SEQUENCE</scope>
</reference>
<accession>A0ABP0UNT9</accession>
<dbReference type="Proteomes" id="UP001497512">
    <property type="component" value="Chromosome 5"/>
</dbReference>
<protein>
    <submittedName>
        <fullName evidence="1">Uncharacterized protein</fullName>
    </submittedName>
</protein>
<evidence type="ECO:0000313" key="1">
    <source>
        <dbReference type="EMBL" id="CAK9226118.1"/>
    </source>
</evidence>
<organism evidence="1 2">
    <name type="scientific">Sphagnum troendelagicum</name>
    <dbReference type="NCBI Taxonomy" id="128251"/>
    <lineage>
        <taxon>Eukaryota</taxon>
        <taxon>Viridiplantae</taxon>
        <taxon>Streptophyta</taxon>
        <taxon>Embryophyta</taxon>
        <taxon>Bryophyta</taxon>
        <taxon>Sphagnophytina</taxon>
        <taxon>Sphagnopsida</taxon>
        <taxon>Sphagnales</taxon>
        <taxon>Sphagnaceae</taxon>
        <taxon>Sphagnum</taxon>
    </lineage>
</organism>
<evidence type="ECO:0000313" key="2">
    <source>
        <dbReference type="Proteomes" id="UP001497512"/>
    </source>
</evidence>
<name>A0ABP0UNT9_9BRYO</name>
<keyword evidence="2" id="KW-1185">Reference proteome</keyword>
<gene>
    <name evidence="1" type="ORF">CSSPTR1EN2_LOCUS18079</name>
</gene>
<proteinExistence type="predicted"/>
<sequence length="103" mass="11101">MLARLAGLQPLRLQRLPLGLLQWGEVIVQAPLGARKVLARLEDNGSHRNGGEGHHHRPQPVACGVALRLPLGSNGVAALCRLSVGSNQLDFNTQLVQLRLHAL</sequence>
<dbReference type="EMBL" id="OZ019897">
    <property type="protein sequence ID" value="CAK9226118.1"/>
    <property type="molecule type" value="Genomic_DNA"/>
</dbReference>